<evidence type="ECO:0000256" key="1">
    <source>
        <dbReference type="ARBA" id="ARBA00001936"/>
    </source>
</evidence>
<dbReference type="GO" id="GO:0003677">
    <property type="term" value="F:DNA binding"/>
    <property type="evidence" value="ECO:0007669"/>
    <property type="project" value="InterPro"/>
</dbReference>
<keyword evidence="11" id="KW-0464">Manganese</keyword>
<comment type="subcellular location">
    <subcellularLocation>
        <location evidence="3">Mitochondrion</location>
    </subcellularLocation>
</comment>
<dbReference type="EC" id="4.2.99.18" evidence="15"/>
<dbReference type="PROSITE" id="PS51432">
    <property type="entry name" value="AP_NUCLEASE_F2_4"/>
    <property type="match status" value="1"/>
</dbReference>
<dbReference type="PROSITE" id="PS00731">
    <property type="entry name" value="AP_NUCLEASE_F2_3"/>
    <property type="match status" value="1"/>
</dbReference>
<accession>A0A976XJL9</accession>
<reference evidence="15" key="1">
    <citation type="submission" date="2022-07" db="EMBL/GenBank/DDBJ databases">
        <title>Evaluation of T. orientalis genome assembly methods using nanopore sequencing and analysis of variation between genomes.</title>
        <authorList>
            <person name="Yam J."/>
            <person name="Micallef M.L."/>
            <person name="Liu M."/>
            <person name="Djordjevic S.P."/>
            <person name="Bogema D.R."/>
            <person name="Jenkins C."/>
        </authorList>
    </citation>
    <scope>NUCLEOTIDE SEQUENCE</scope>
    <source>
        <strain evidence="15">Fish Creek</strain>
    </source>
</reference>
<dbReference type="GO" id="GO:0008081">
    <property type="term" value="F:phosphoric diester hydrolase activity"/>
    <property type="evidence" value="ECO:0007669"/>
    <property type="project" value="TreeGrafter"/>
</dbReference>
<feature type="region of interest" description="Disordered" evidence="13">
    <location>
        <begin position="1"/>
        <end position="41"/>
    </location>
</feature>
<keyword evidence="8" id="KW-0862">Zinc</keyword>
<evidence type="ECO:0000259" key="14">
    <source>
        <dbReference type="Pfam" id="PF01261"/>
    </source>
</evidence>
<feature type="compositionally biased region" description="Basic and acidic residues" evidence="13">
    <location>
        <begin position="11"/>
        <end position="30"/>
    </location>
</feature>
<dbReference type="Proteomes" id="UP000244803">
    <property type="component" value="Chromosome 2"/>
</dbReference>
<dbReference type="GO" id="GO:0008270">
    <property type="term" value="F:zinc ion binding"/>
    <property type="evidence" value="ECO:0007669"/>
    <property type="project" value="InterPro"/>
</dbReference>
<dbReference type="GO" id="GO:0005739">
    <property type="term" value="C:mitochondrion"/>
    <property type="evidence" value="ECO:0007669"/>
    <property type="project" value="UniProtKB-SubCell"/>
</dbReference>
<keyword evidence="9" id="KW-0496">Mitochondrion</keyword>
<protein>
    <submittedName>
        <fullName evidence="15">Apurinic/apyrimidinic endonuclease</fullName>
        <ecNumber evidence="15">4.2.99.18</ecNumber>
    </submittedName>
</protein>
<dbReference type="GO" id="GO:0005634">
    <property type="term" value="C:nucleus"/>
    <property type="evidence" value="ECO:0007669"/>
    <property type="project" value="TreeGrafter"/>
</dbReference>
<comment type="similarity">
    <text evidence="4">Belongs to the AP endonuclease 2 family.</text>
</comment>
<evidence type="ECO:0000256" key="5">
    <source>
        <dbReference type="ARBA" id="ARBA00022723"/>
    </source>
</evidence>
<evidence type="ECO:0000313" key="15">
    <source>
        <dbReference type="EMBL" id="UVC54635.1"/>
    </source>
</evidence>
<dbReference type="PANTHER" id="PTHR21445">
    <property type="entry name" value="ENDONUCLEASE IV ENDODEOXYRIBONUCLEASE IV"/>
    <property type="match status" value="1"/>
</dbReference>
<keyword evidence="15" id="KW-0456">Lyase</keyword>
<dbReference type="PROSITE" id="PS00729">
    <property type="entry name" value="AP_NUCLEASE_F2_1"/>
    <property type="match status" value="1"/>
</dbReference>
<dbReference type="InterPro" id="IPR036237">
    <property type="entry name" value="Xyl_isomerase-like_sf"/>
</dbReference>
<evidence type="ECO:0000256" key="7">
    <source>
        <dbReference type="ARBA" id="ARBA00022801"/>
    </source>
</evidence>
<dbReference type="NCBIfam" id="NF002199">
    <property type="entry name" value="PRK01060.1-4"/>
    <property type="match status" value="1"/>
</dbReference>
<keyword evidence="5" id="KW-0479">Metal-binding</keyword>
<evidence type="ECO:0000256" key="8">
    <source>
        <dbReference type="ARBA" id="ARBA00022833"/>
    </source>
</evidence>
<dbReference type="PROSITE" id="PS00730">
    <property type="entry name" value="AP_NUCLEASE_F2_2"/>
    <property type="match status" value="1"/>
</dbReference>
<dbReference type="HAMAP" id="MF_00152">
    <property type="entry name" value="Nfo"/>
    <property type="match status" value="1"/>
</dbReference>
<evidence type="ECO:0000256" key="13">
    <source>
        <dbReference type="SAM" id="MobiDB-lite"/>
    </source>
</evidence>
<comment type="function">
    <text evidence="12">Plays a role in mitochondrial DNA base excision repair (BER) pathway induced by oxidative stress. Has apurinic/apyrimidinic (AP) endonuclease activity towards double-stranded DNA (dsDNA) with a preference for C as opposite base. Has 3'-phosphatase activity; removes 3'-phosphate from blunt-end, recessed, and gapped DNA templates and thus, removes 3'-blocks for DNA polymerase activity during BER. Lacks 3'-5' exonuclease activity and does not cleave damaged bases by nucleotide incision repair (NIR).</text>
</comment>
<evidence type="ECO:0000256" key="3">
    <source>
        <dbReference type="ARBA" id="ARBA00004173"/>
    </source>
</evidence>
<dbReference type="SMART" id="SM00518">
    <property type="entry name" value="AP2Ec"/>
    <property type="match status" value="1"/>
</dbReference>
<proteinExistence type="inferred from homology"/>
<sequence>MVKKQPGSPESKSKLTKTEVKKDNKAEASKSGKKSKKSDAKSLVQTKIEFSGSSPTRWAVLPPYDPNLDVNTEFQKFVNLRNKSRIYIGAHVSASGGPDVSVVNSFNVLGQSFALFLKNQRSWNFKPLSPEWIAKFKKNLETFAYDPNFILPHASYLINVANPDESKRKKAFDNFLDDIKRCEKLGIKLYNFHPGSTCGLCEKEEGIKHIADCINKALELSTGVTIVLENAAGQKNVIGSKFEDLRDIIDQVEDKTRVGVCLDTCHLFAAGFDIRTHEKFEAVMKSFSDIVGLKYLKAVHLNDSKSDLGSGLDRHENIGKGKLTKETFEFIMNSGYFKEIPIILETPTKEGDESIYRQEIQLMYSLYKG</sequence>
<dbReference type="EMBL" id="CP056068">
    <property type="protein sequence ID" value="UVC54635.1"/>
    <property type="molecule type" value="Genomic_DNA"/>
</dbReference>
<dbReference type="CDD" id="cd00019">
    <property type="entry name" value="AP2Ec"/>
    <property type="match status" value="1"/>
</dbReference>
<name>A0A976XJL9_THEOR</name>
<keyword evidence="15" id="KW-0540">Nuclease</keyword>
<dbReference type="GO" id="GO:0006284">
    <property type="term" value="P:base-excision repair"/>
    <property type="evidence" value="ECO:0007669"/>
    <property type="project" value="TreeGrafter"/>
</dbReference>
<comment type="cofactor">
    <cofactor evidence="2">
        <name>Zn(2+)</name>
        <dbReference type="ChEBI" id="CHEBI:29105"/>
    </cofactor>
</comment>
<comment type="cofactor">
    <cofactor evidence="1">
        <name>Mn(2+)</name>
        <dbReference type="ChEBI" id="CHEBI:29035"/>
    </cofactor>
</comment>
<dbReference type="NCBIfam" id="TIGR00587">
    <property type="entry name" value="nfo"/>
    <property type="match status" value="1"/>
</dbReference>
<dbReference type="PANTHER" id="PTHR21445:SF0">
    <property type="entry name" value="APURINIC-APYRIMIDINIC ENDONUCLEASE"/>
    <property type="match status" value="1"/>
</dbReference>
<evidence type="ECO:0000256" key="4">
    <source>
        <dbReference type="ARBA" id="ARBA00005340"/>
    </source>
</evidence>
<evidence type="ECO:0000256" key="12">
    <source>
        <dbReference type="ARBA" id="ARBA00054483"/>
    </source>
</evidence>
<gene>
    <name evidence="15" type="ORF">MACJ_003599</name>
</gene>
<organism evidence="15 16">
    <name type="scientific">Theileria orientalis</name>
    <dbReference type="NCBI Taxonomy" id="68886"/>
    <lineage>
        <taxon>Eukaryota</taxon>
        <taxon>Sar</taxon>
        <taxon>Alveolata</taxon>
        <taxon>Apicomplexa</taxon>
        <taxon>Aconoidasida</taxon>
        <taxon>Piroplasmida</taxon>
        <taxon>Theileriidae</taxon>
        <taxon>Theileria</taxon>
    </lineage>
</organism>
<dbReference type="Gene3D" id="3.20.20.150">
    <property type="entry name" value="Divalent-metal-dependent TIM barrel enzymes"/>
    <property type="match status" value="1"/>
</dbReference>
<dbReference type="InterPro" id="IPR013022">
    <property type="entry name" value="Xyl_isomerase-like_TIM-brl"/>
</dbReference>
<keyword evidence="10" id="KW-0234">DNA repair</keyword>
<evidence type="ECO:0000256" key="2">
    <source>
        <dbReference type="ARBA" id="ARBA00001947"/>
    </source>
</evidence>
<dbReference type="InterPro" id="IPR001719">
    <property type="entry name" value="AP_endonuc_2"/>
</dbReference>
<keyword evidence="7" id="KW-0378">Hydrolase</keyword>
<dbReference type="AlphaFoldDB" id="A0A976XJL9"/>
<feature type="domain" description="Xylose isomerase-like TIM barrel" evidence="14">
    <location>
        <begin position="112"/>
        <end position="365"/>
    </location>
</feature>
<evidence type="ECO:0000256" key="9">
    <source>
        <dbReference type="ARBA" id="ARBA00023128"/>
    </source>
</evidence>
<keyword evidence="6" id="KW-0227">DNA damage</keyword>
<evidence type="ECO:0000256" key="6">
    <source>
        <dbReference type="ARBA" id="ARBA00022763"/>
    </source>
</evidence>
<dbReference type="InterPro" id="IPR018246">
    <property type="entry name" value="AP_endonuc_F2_Zn_BS"/>
</dbReference>
<evidence type="ECO:0000313" key="16">
    <source>
        <dbReference type="Proteomes" id="UP000244803"/>
    </source>
</evidence>
<dbReference type="FunFam" id="3.20.20.150:FF:000001">
    <property type="entry name" value="Probable endonuclease 4"/>
    <property type="match status" value="1"/>
</dbReference>
<dbReference type="GO" id="GO:0140078">
    <property type="term" value="F:class I DNA-(apurinic or apyrimidinic site) endonuclease activity"/>
    <property type="evidence" value="ECO:0007669"/>
    <property type="project" value="UniProtKB-EC"/>
</dbReference>
<dbReference type="Pfam" id="PF01261">
    <property type="entry name" value="AP_endonuc_2"/>
    <property type="match status" value="1"/>
</dbReference>
<evidence type="ECO:0000256" key="10">
    <source>
        <dbReference type="ARBA" id="ARBA00023204"/>
    </source>
</evidence>
<keyword evidence="15" id="KW-0255">Endonuclease</keyword>
<dbReference type="SUPFAM" id="SSF51658">
    <property type="entry name" value="Xylose isomerase-like"/>
    <property type="match status" value="1"/>
</dbReference>
<evidence type="ECO:0000256" key="11">
    <source>
        <dbReference type="ARBA" id="ARBA00023211"/>
    </source>
</evidence>